<keyword evidence="1" id="KW-0732">Signal</keyword>
<dbReference type="EMBL" id="CP001114">
    <property type="protein sequence ID" value="ACO46766.2"/>
    <property type="molecule type" value="Genomic_DNA"/>
</dbReference>
<protein>
    <submittedName>
        <fullName evidence="2">Uncharacterized protein</fullName>
    </submittedName>
</protein>
<keyword evidence="3" id="KW-1185">Reference proteome</keyword>
<name>C1CX49_DEIDV</name>
<sequence>MRKLTILAGLFLASAANAQIFDSSEKCDGTLKVLGGSWQYDWKQKGIFPNPSKDVVDRTTFSVSCPTFSIKATSETLKVTANSPKVLISKSGLARYDITSSVDLLYTSGTTDSKSYMFLIGIGFNKAGTKFIIEDEGMYGNELSRAGNPIFFKDVAIGVKVDDGALTPVWYDGQFSRFNFDASVNKTLDIFVTTGTYTRFERVNLDLNANSFTIWKKHEFPRP</sequence>
<dbReference type="HOGENOM" id="CLU_1238550_0_0_0"/>
<dbReference type="PaxDb" id="546414-Deide_17831"/>
<dbReference type="RefSeq" id="WP_162485445.1">
    <property type="nucleotide sequence ID" value="NC_012526.1"/>
</dbReference>
<evidence type="ECO:0000256" key="1">
    <source>
        <dbReference type="SAM" id="SignalP"/>
    </source>
</evidence>
<dbReference type="Proteomes" id="UP000002208">
    <property type="component" value="Chromosome"/>
</dbReference>
<dbReference type="AlphaFoldDB" id="C1CX49"/>
<evidence type="ECO:0000313" key="3">
    <source>
        <dbReference type="Proteomes" id="UP000002208"/>
    </source>
</evidence>
<dbReference type="KEGG" id="ddr:Deide_17831"/>
<organism evidence="2 3">
    <name type="scientific">Deinococcus deserti (strain DSM 17065 / CIP 109153 / LMG 22923 / VCD115)</name>
    <dbReference type="NCBI Taxonomy" id="546414"/>
    <lineage>
        <taxon>Bacteria</taxon>
        <taxon>Thermotogati</taxon>
        <taxon>Deinococcota</taxon>
        <taxon>Deinococci</taxon>
        <taxon>Deinococcales</taxon>
        <taxon>Deinococcaceae</taxon>
        <taxon>Deinococcus</taxon>
    </lineage>
</organism>
<accession>C1CX49</accession>
<reference evidence="2 3" key="1">
    <citation type="journal article" date="2009" name="PLoS Genet.">
        <title>Alliance of proteomics and genomics to unravel the specificities of Sahara bacterium Deinococcus deserti.</title>
        <authorList>
            <person name="de Groot A."/>
            <person name="Dulermo R."/>
            <person name="Ortet P."/>
            <person name="Blanchard L."/>
            <person name="Guerin P."/>
            <person name="Fernandez B."/>
            <person name="Vacherie B."/>
            <person name="Dossat C."/>
            <person name="Jolivet E."/>
            <person name="Siguier P."/>
            <person name="Chandler M."/>
            <person name="Barakat M."/>
            <person name="Dedieu A."/>
            <person name="Barbe V."/>
            <person name="Heulin T."/>
            <person name="Sommer S."/>
            <person name="Achouak W."/>
            <person name="Armengaud J."/>
        </authorList>
    </citation>
    <scope>NUCLEOTIDE SEQUENCE [LARGE SCALE GENOMIC DNA]</scope>
    <source>
        <strain evidence="3">DSM 17065 / CIP 109153 / LMG 22923 / VCD115</strain>
    </source>
</reference>
<gene>
    <name evidence="2" type="ordered locus">Deide_17831</name>
</gene>
<evidence type="ECO:0000313" key="2">
    <source>
        <dbReference type="EMBL" id="ACO46766.2"/>
    </source>
</evidence>
<feature type="signal peptide" evidence="1">
    <location>
        <begin position="1"/>
        <end position="18"/>
    </location>
</feature>
<feature type="chain" id="PRO_5002907951" evidence="1">
    <location>
        <begin position="19"/>
        <end position="223"/>
    </location>
</feature>
<proteinExistence type="predicted"/>